<gene>
    <name evidence="9" type="ORF">ACFQO9_11560</name>
</gene>
<evidence type="ECO:0000256" key="2">
    <source>
        <dbReference type="ARBA" id="ARBA00022679"/>
    </source>
</evidence>
<dbReference type="PROSITE" id="PS51679">
    <property type="entry name" value="SAM_MT_C5"/>
    <property type="match status" value="1"/>
</dbReference>
<dbReference type="GO" id="GO:0032259">
    <property type="term" value="P:methylation"/>
    <property type="evidence" value="ECO:0007669"/>
    <property type="project" value="UniProtKB-KW"/>
</dbReference>
<dbReference type="Proteomes" id="UP001596550">
    <property type="component" value="Unassembled WGS sequence"/>
</dbReference>
<reference evidence="10" key="1">
    <citation type="journal article" date="2019" name="Int. J. Syst. Evol. Microbiol.">
        <title>The Global Catalogue of Microorganisms (GCM) 10K type strain sequencing project: providing services to taxonomists for standard genome sequencing and annotation.</title>
        <authorList>
            <consortium name="The Broad Institute Genomics Platform"/>
            <consortium name="The Broad Institute Genome Sequencing Center for Infectious Disease"/>
            <person name="Wu L."/>
            <person name="Ma J."/>
        </authorList>
    </citation>
    <scope>NUCLEOTIDE SEQUENCE [LARGE SCALE GENOMIC DNA]</scope>
    <source>
        <strain evidence="10">CCUG 54781</strain>
    </source>
</reference>
<sequence>MKESISIEEFDGKKFKIRFVEEDDERKAVLTHYLHNYNSDLREHYEGRAIEFLNHIIEYKREEEKIDLIADNALQQLLFEVENVPFPTPRNPTFKFIDLFAGIGGFRIALQNLGGKCVFTSEWDKFAQITYRENFGEVPFGDITKDSTKNYIPNEFDVLCGGFPCQPFSYAGRNEGFKDKTRGTLFFDVLEIIEKHKPKMFFLENVKGLVSHDKGKTLNTILDSLKDLGYDIHWKVLSSLDFGVPQKRERWYCVGFDKKVDFKFPEGQKVNQATLRDIVEKNEDVKLKLTDFEIERISHHFSNSSKSERVLHDNSKYLSHTKKGKYGVYSYQKADKSLRFHVGDASKTQIQEAFYACLDTYAPTIIANRVPKLWDIGRKLSVLESKRLQSFPDNFVFPVSDNQAYKQLGNSVTVKVIQLVMENMLKYYNDENF</sequence>
<dbReference type="InterPro" id="IPR029063">
    <property type="entry name" value="SAM-dependent_MTases_sf"/>
</dbReference>
<evidence type="ECO:0000256" key="1">
    <source>
        <dbReference type="ARBA" id="ARBA00022603"/>
    </source>
</evidence>
<keyword evidence="4" id="KW-0680">Restriction system</keyword>
<dbReference type="InterPro" id="IPR001525">
    <property type="entry name" value="C5_MeTfrase"/>
</dbReference>
<dbReference type="SUPFAM" id="SSF53335">
    <property type="entry name" value="S-adenosyl-L-methionine-dependent methyltransferases"/>
    <property type="match status" value="1"/>
</dbReference>
<keyword evidence="1 6" id="KW-0489">Methyltransferase</keyword>
<dbReference type="GO" id="GO:0003886">
    <property type="term" value="F:DNA (cytosine-5-)-methyltransferase activity"/>
    <property type="evidence" value="ECO:0007669"/>
    <property type="project" value="UniProtKB-EC"/>
</dbReference>
<name>A0ABW2M1G5_9FLAO</name>
<evidence type="ECO:0000256" key="4">
    <source>
        <dbReference type="ARBA" id="ARBA00022747"/>
    </source>
</evidence>
<dbReference type="Gene3D" id="3.40.50.150">
    <property type="entry name" value="Vaccinia Virus protein VP39"/>
    <property type="match status" value="1"/>
</dbReference>
<dbReference type="PRINTS" id="PR00105">
    <property type="entry name" value="C5METTRFRASE"/>
</dbReference>
<evidence type="ECO:0000313" key="9">
    <source>
        <dbReference type="EMBL" id="MFC7347353.1"/>
    </source>
</evidence>
<dbReference type="NCBIfam" id="TIGR00675">
    <property type="entry name" value="dcm"/>
    <property type="match status" value="1"/>
</dbReference>
<organism evidence="9 10">
    <name type="scientific">Chryseobacterium zhengzhouense</name>
    <dbReference type="NCBI Taxonomy" id="1636086"/>
    <lineage>
        <taxon>Bacteria</taxon>
        <taxon>Pseudomonadati</taxon>
        <taxon>Bacteroidota</taxon>
        <taxon>Flavobacteriia</taxon>
        <taxon>Flavobacteriales</taxon>
        <taxon>Weeksellaceae</taxon>
        <taxon>Chryseobacterium group</taxon>
        <taxon>Chryseobacterium</taxon>
    </lineage>
</organism>
<evidence type="ECO:0000313" key="10">
    <source>
        <dbReference type="Proteomes" id="UP001596550"/>
    </source>
</evidence>
<dbReference type="PROSITE" id="PS00094">
    <property type="entry name" value="C5_MTASE_1"/>
    <property type="match status" value="1"/>
</dbReference>
<protein>
    <recommendedName>
        <fullName evidence="8">Cytosine-specific methyltransferase</fullName>
        <ecNumber evidence="8">2.1.1.37</ecNumber>
    </recommendedName>
</protein>
<proteinExistence type="inferred from homology"/>
<evidence type="ECO:0000256" key="6">
    <source>
        <dbReference type="PROSITE-ProRule" id="PRU01016"/>
    </source>
</evidence>
<evidence type="ECO:0000256" key="5">
    <source>
        <dbReference type="ARBA" id="ARBA00047422"/>
    </source>
</evidence>
<dbReference type="InterPro" id="IPR018117">
    <property type="entry name" value="C5_DNA_meth_AS"/>
</dbReference>
<dbReference type="Pfam" id="PF00145">
    <property type="entry name" value="DNA_methylase"/>
    <property type="match status" value="1"/>
</dbReference>
<keyword evidence="3 6" id="KW-0949">S-adenosyl-L-methionine</keyword>
<dbReference type="InterPro" id="IPR050750">
    <property type="entry name" value="C5-MTase"/>
</dbReference>
<evidence type="ECO:0000256" key="3">
    <source>
        <dbReference type="ARBA" id="ARBA00022691"/>
    </source>
</evidence>
<dbReference type="PANTHER" id="PTHR46098:SF1">
    <property type="entry name" value="TRNA (CYTOSINE(38)-C(5))-METHYLTRANSFERASE"/>
    <property type="match status" value="1"/>
</dbReference>
<dbReference type="Gene3D" id="3.90.120.10">
    <property type="entry name" value="DNA Methylase, subunit A, domain 2"/>
    <property type="match status" value="1"/>
</dbReference>
<dbReference type="EC" id="2.1.1.37" evidence="8"/>
<evidence type="ECO:0000256" key="8">
    <source>
        <dbReference type="RuleBase" id="RU000417"/>
    </source>
</evidence>
<comment type="caution">
    <text evidence="9">The sequence shown here is derived from an EMBL/GenBank/DDBJ whole genome shotgun (WGS) entry which is preliminary data.</text>
</comment>
<dbReference type="InterPro" id="IPR031303">
    <property type="entry name" value="C5_meth_CS"/>
</dbReference>
<comment type="catalytic activity">
    <reaction evidence="5 8">
        <text>a 2'-deoxycytidine in DNA + S-adenosyl-L-methionine = a 5-methyl-2'-deoxycytidine in DNA + S-adenosyl-L-homocysteine + H(+)</text>
        <dbReference type="Rhea" id="RHEA:13681"/>
        <dbReference type="Rhea" id="RHEA-COMP:11369"/>
        <dbReference type="Rhea" id="RHEA-COMP:11370"/>
        <dbReference type="ChEBI" id="CHEBI:15378"/>
        <dbReference type="ChEBI" id="CHEBI:57856"/>
        <dbReference type="ChEBI" id="CHEBI:59789"/>
        <dbReference type="ChEBI" id="CHEBI:85452"/>
        <dbReference type="ChEBI" id="CHEBI:85454"/>
        <dbReference type="EC" id="2.1.1.37"/>
    </reaction>
</comment>
<evidence type="ECO:0000256" key="7">
    <source>
        <dbReference type="RuleBase" id="RU000416"/>
    </source>
</evidence>
<dbReference type="RefSeq" id="WP_378178727.1">
    <property type="nucleotide sequence ID" value="NZ_JBHTCR010000004.1"/>
</dbReference>
<dbReference type="CDD" id="cd00315">
    <property type="entry name" value="Cyt_C5_DNA_methylase"/>
    <property type="match status" value="1"/>
</dbReference>
<comment type="similarity">
    <text evidence="6 7">Belongs to the class I-like SAM-binding methyltransferase superfamily. C5-methyltransferase family.</text>
</comment>
<dbReference type="PROSITE" id="PS00095">
    <property type="entry name" value="C5_MTASE_2"/>
    <property type="match status" value="1"/>
</dbReference>
<keyword evidence="2 6" id="KW-0808">Transferase</keyword>
<feature type="active site" evidence="6">
    <location>
        <position position="165"/>
    </location>
</feature>
<keyword evidence="10" id="KW-1185">Reference proteome</keyword>
<dbReference type="PANTHER" id="PTHR46098">
    <property type="entry name" value="TRNA (CYTOSINE(38)-C(5))-METHYLTRANSFERASE"/>
    <property type="match status" value="1"/>
</dbReference>
<accession>A0ABW2M1G5</accession>
<dbReference type="EMBL" id="JBHTCR010000004">
    <property type="protein sequence ID" value="MFC7347353.1"/>
    <property type="molecule type" value="Genomic_DNA"/>
</dbReference>